<dbReference type="Pfam" id="PF00916">
    <property type="entry name" value="Sulfate_transp"/>
    <property type="match status" value="1"/>
</dbReference>
<organism evidence="7 8">
    <name type="scientific">Jhaorihella thermophila</name>
    <dbReference type="NCBI Taxonomy" id="488547"/>
    <lineage>
        <taxon>Bacteria</taxon>
        <taxon>Pseudomonadati</taxon>
        <taxon>Pseudomonadota</taxon>
        <taxon>Alphaproteobacteria</taxon>
        <taxon>Rhodobacterales</taxon>
        <taxon>Paracoccaceae</taxon>
        <taxon>Jhaorihella</taxon>
    </lineage>
</organism>
<keyword evidence="3 5" id="KW-1133">Transmembrane helix</keyword>
<accession>A0A1H5ZG01</accession>
<keyword evidence="4 5" id="KW-0472">Membrane</keyword>
<dbReference type="InterPro" id="IPR052706">
    <property type="entry name" value="Membrane-Transporter-like"/>
</dbReference>
<dbReference type="GO" id="GO:0016020">
    <property type="term" value="C:membrane"/>
    <property type="evidence" value="ECO:0007669"/>
    <property type="project" value="UniProtKB-SubCell"/>
</dbReference>
<feature type="transmembrane region" description="Helical" evidence="5">
    <location>
        <begin position="12"/>
        <end position="30"/>
    </location>
</feature>
<dbReference type="PANTHER" id="PTHR43310">
    <property type="entry name" value="SULFATE TRANSPORTER YBAR-RELATED"/>
    <property type="match status" value="1"/>
</dbReference>
<dbReference type="InterPro" id="IPR011547">
    <property type="entry name" value="SLC26A/SulP_dom"/>
</dbReference>
<evidence type="ECO:0000256" key="1">
    <source>
        <dbReference type="ARBA" id="ARBA00004141"/>
    </source>
</evidence>
<evidence type="ECO:0000256" key="3">
    <source>
        <dbReference type="ARBA" id="ARBA00022989"/>
    </source>
</evidence>
<feature type="domain" description="SLC26A/SulP transporter" evidence="6">
    <location>
        <begin position="7"/>
        <end position="151"/>
    </location>
</feature>
<dbReference type="AlphaFoldDB" id="A0A1H5ZG01"/>
<reference evidence="7 8" key="1">
    <citation type="submission" date="2016-10" db="EMBL/GenBank/DDBJ databases">
        <authorList>
            <person name="de Groot N.N."/>
        </authorList>
    </citation>
    <scope>NUCLEOTIDE SEQUENCE [LARGE SCALE GENOMIC DNA]</scope>
    <source>
        <strain evidence="7 8">DSM 23413</strain>
    </source>
</reference>
<dbReference type="PANTHER" id="PTHR43310:SF1">
    <property type="entry name" value="SULFATE TRANSPORTER YBAR-RELATED"/>
    <property type="match status" value="1"/>
</dbReference>
<sequence>MVSLVTQDGVEYLFASVVLMGLLQLFAGAMRRGKFIRLVPHPAMLSFVNGLAIVIFLAQFGQFNVPGSGQGGGHGIGGGEWLSGPPPVMMIALVALTMAVIWVMPRITRLVPAPLAGIAVAAALVIGAGRDVPLVGDLASIQGGLPRFHVPMVPQCR</sequence>
<evidence type="ECO:0000256" key="5">
    <source>
        <dbReference type="SAM" id="Phobius"/>
    </source>
</evidence>
<feature type="transmembrane region" description="Helical" evidence="5">
    <location>
        <begin position="42"/>
        <end position="61"/>
    </location>
</feature>
<protein>
    <submittedName>
        <fullName evidence="7">Sulfate permease, SulP family</fullName>
    </submittedName>
</protein>
<dbReference type="EMBL" id="FNVD01000036">
    <property type="protein sequence ID" value="SEG34316.1"/>
    <property type="molecule type" value="Genomic_DNA"/>
</dbReference>
<evidence type="ECO:0000313" key="7">
    <source>
        <dbReference type="EMBL" id="SEG34316.1"/>
    </source>
</evidence>
<feature type="transmembrane region" description="Helical" evidence="5">
    <location>
        <begin position="81"/>
        <end position="103"/>
    </location>
</feature>
<proteinExistence type="predicted"/>
<keyword evidence="8" id="KW-1185">Reference proteome</keyword>
<gene>
    <name evidence="7" type="ORF">SAMN05421751_13613</name>
</gene>
<feature type="transmembrane region" description="Helical" evidence="5">
    <location>
        <begin position="110"/>
        <end position="129"/>
    </location>
</feature>
<comment type="subcellular location">
    <subcellularLocation>
        <location evidence="1">Membrane</location>
        <topology evidence="1">Multi-pass membrane protein</topology>
    </subcellularLocation>
</comment>
<dbReference type="Proteomes" id="UP000236742">
    <property type="component" value="Unassembled WGS sequence"/>
</dbReference>
<name>A0A1H5ZG01_9RHOB</name>
<evidence type="ECO:0000256" key="2">
    <source>
        <dbReference type="ARBA" id="ARBA00022692"/>
    </source>
</evidence>
<keyword evidence="2 5" id="KW-0812">Transmembrane</keyword>
<evidence type="ECO:0000259" key="6">
    <source>
        <dbReference type="Pfam" id="PF00916"/>
    </source>
</evidence>
<evidence type="ECO:0000256" key="4">
    <source>
        <dbReference type="ARBA" id="ARBA00023136"/>
    </source>
</evidence>
<evidence type="ECO:0000313" key="8">
    <source>
        <dbReference type="Proteomes" id="UP000236742"/>
    </source>
</evidence>